<accession>A0ABS3Z6G2</accession>
<gene>
    <name evidence="2" type="ORF">J7I42_33590</name>
</gene>
<evidence type="ECO:0000313" key="3">
    <source>
        <dbReference type="Proteomes" id="UP000677244"/>
    </source>
</evidence>
<protein>
    <recommendedName>
        <fullName evidence="4">Lipoprotein</fullName>
    </recommendedName>
</protein>
<comment type="caution">
    <text evidence="2">The sequence shown here is derived from an EMBL/GenBank/DDBJ whole genome shotgun (WGS) entry which is preliminary data.</text>
</comment>
<keyword evidence="1" id="KW-0732">Signal</keyword>
<dbReference type="RefSeq" id="WP_209144683.1">
    <property type="nucleotide sequence ID" value="NZ_JAGHKO010000024.1"/>
</dbReference>
<organism evidence="2 3">
    <name type="scientific">Niastella soli</name>
    <dbReference type="NCBI Taxonomy" id="2821487"/>
    <lineage>
        <taxon>Bacteria</taxon>
        <taxon>Pseudomonadati</taxon>
        <taxon>Bacteroidota</taxon>
        <taxon>Chitinophagia</taxon>
        <taxon>Chitinophagales</taxon>
        <taxon>Chitinophagaceae</taxon>
        <taxon>Niastella</taxon>
    </lineage>
</organism>
<dbReference type="EMBL" id="JAGHKO010000024">
    <property type="protein sequence ID" value="MBO9205270.1"/>
    <property type="molecule type" value="Genomic_DNA"/>
</dbReference>
<keyword evidence="3" id="KW-1185">Reference proteome</keyword>
<evidence type="ECO:0000313" key="2">
    <source>
        <dbReference type="EMBL" id="MBO9205270.1"/>
    </source>
</evidence>
<evidence type="ECO:0000256" key="1">
    <source>
        <dbReference type="SAM" id="SignalP"/>
    </source>
</evidence>
<reference evidence="2 3" key="1">
    <citation type="submission" date="2021-03" db="EMBL/GenBank/DDBJ databases">
        <title>Assistant Professor.</title>
        <authorList>
            <person name="Huq M.A."/>
        </authorList>
    </citation>
    <scope>NUCLEOTIDE SEQUENCE [LARGE SCALE GENOMIC DNA]</scope>
    <source>
        <strain evidence="2 3">MAH-29</strain>
    </source>
</reference>
<feature type="chain" id="PRO_5047132825" description="Lipoprotein" evidence="1">
    <location>
        <begin position="18"/>
        <end position="189"/>
    </location>
</feature>
<proteinExistence type="predicted"/>
<feature type="signal peptide" evidence="1">
    <location>
        <begin position="1"/>
        <end position="17"/>
    </location>
</feature>
<dbReference type="Proteomes" id="UP000677244">
    <property type="component" value="Unassembled WGS sequence"/>
</dbReference>
<name>A0ABS3Z6G2_9BACT</name>
<evidence type="ECO:0008006" key="4">
    <source>
        <dbReference type="Google" id="ProtNLM"/>
    </source>
</evidence>
<sequence>MNIFAFFLIISMSFTIACQPSHPETVLGIKLGKLTNIQLAELEHSGKIEKDGDLDYINYADDLRADIHVYSINDADGNRIVDRVVLQFYNPEAKYPIDVKEKFIDPMLKDPILKMYQNKYGNGNLRELGGSEFYTWDKGDMIIKLSFHGYAIPFGGESPWYSPVTAEYRYNDNIQKKMKDKANSANSKI</sequence>